<protein>
    <submittedName>
        <fullName evidence="2">Uncharacterized protein</fullName>
    </submittedName>
</protein>
<accession>A0A916WI38</accession>
<gene>
    <name evidence="2" type="ORF">GCM10010979_12230</name>
</gene>
<evidence type="ECO:0000256" key="1">
    <source>
        <dbReference type="SAM" id="MobiDB-lite"/>
    </source>
</evidence>
<reference evidence="2" key="1">
    <citation type="journal article" date="2014" name="Int. J. Syst. Evol. Microbiol.">
        <title>Complete genome sequence of Corynebacterium casei LMG S-19264T (=DSM 44701T), isolated from a smear-ripened cheese.</title>
        <authorList>
            <consortium name="US DOE Joint Genome Institute (JGI-PGF)"/>
            <person name="Walter F."/>
            <person name="Albersmeier A."/>
            <person name="Kalinowski J."/>
            <person name="Ruckert C."/>
        </authorList>
    </citation>
    <scope>NUCLEOTIDE SEQUENCE</scope>
    <source>
        <strain evidence="2">CGMCC 1.12813</strain>
    </source>
</reference>
<dbReference type="AlphaFoldDB" id="A0A916WI38"/>
<evidence type="ECO:0000313" key="2">
    <source>
        <dbReference type="EMBL" id="GGA99309.1"/>
    </source>
</evidence>
<name>A0A916WI38_9MICO</name>
<proteinExistence type="predicted"/>
<feature type="region of interest" description="Disordered" evidence="1">
    <location>
        <begin position="1"/>
        <end position="25"/>
    </location>
</feature>
<sequence length="77" mass="7785">MGEQLVGVSVGPDDIDPGLAENPHEPLAQQHGIVGDDDSQGCGTRVFDSGWCDTSGFEGCNGFAHTPSVGGVTVEAG</sequence>
<reference evidence="2" key="2">
    <citation type="submission" date="2020-09" db="EMBL/GenBank/DDBJ databases">
        <authorList>
            <person name="Sun Q."/>
            <person name="Zhou Y."/>
        </authorList>
    </citation>
    <scope>NUCLEOTIDE SEQUENCE</scope>
    <source>
        <strain evidence="2">CGMCC 1.12813</strain>
    </source>
</reference>
<comment type="caution">
    <text evidence="2">The sequence shown here is derived from an EMBL/GenBank/DDBJ whole genome shotgun (WGS) entry which is preliminary data.</text>
</comment>
<evidence type="ECO:0000313" key="3">
    <source>
        <dbReference type="Proteomes" id="UP000606922"/>
    </source>
</evidence>
<dbReference type="Proteomes" id="UP000606922">
    <property type="component" value="Unassembled WGS sequence"/>
</dbReference>
<dbReference type="EMBL" id="BMGB01000001">
    <property type="protein sequence ID" value="GGA99309.1"/>
    <property type="molecule type" value="Genomic_DNA"/>
</dbReference>
<organism evidence="2 3">
    <name type="scientific">Conyzicola nivalis</name>
    <dbReference type="NCBI Taxonomy" id="1477021"/>
    <lineage>
        <taxon>Bacteria</taxon>
        <taxon>Bacillati</taxon>
        <taxon>Actinomycetota</taxon>
        <taxon>Actinomycetes</taxon>
        <taxon>Micrococcales</taxon>
        <taxon>Microbacteriaceae</taxon>
        <taxon>Conyzicola</taxon>
    </lineage>
</organism>
<keyword evidence="3" id="KW-1185">Reference proteome</keyword>